<dbReference type="GO" id="GO:0005737">
    <property type="term" value="C:cytoplasm"/>
    <property type="evidence" value="ECO:0007669"/>
    <property type="project" value="UniProtKB-SubCell"/>
</dbReference>
<dbReference type="STRING" id="1142394.PSMK_19830"/>
<dbReference type="HAMAP" id="MF_00580">
    <property type="entry name" value="CH10"/>
    <property type="match status" value="1"/>
</dbReference>
<dbReference type="GO" id="GO:0051087">
    <property type="term" value="F:protein-folding chaperone binding"/>
    <property type="evidence" value="ECO:0007669"/>
    <property type="project" value="TreeGrafter"/>
</dbReference>
<dbReference type="SMART" id="SM00883">
    <property type="entry name" value="Cpn10"/>
    <property type="match status" value="1"/>
</dbReference>
<feature type="region of interest" description="Disordered" evidence="5">
    <location>
        <begin position="1"/>
        <end position="20"/>
    </location>
</feature>
<dbReference type="GO" id="GO:0044183">
    <property type="term" value="F:protein folding chaperone"/>
    <property type="evidence" value="ECO:0007669"/>
    <property type="project" value="InterPro"/>
</dbReference>
<feature type="region of interest" description="Disordered" evidence="5">
    <location>
        <begin position="39"/>
        <end position="64"/>
    </location>
</feature>
<comment type="function">
    <text evidence="3 4">Together with the chaperonin GroEL, plays an essential role in assisting protein folding. The GroEL-GroES system forms a nano-cage that allows encapsulation of the non-native substrate proteins and provides a physical environment optimized to promote and accelerate protein folding. GroES binds to the apical surface of the GroEL ring, thereby capping the opening of the GroEL channel.</text>
</comment>
<dbReference type="PRINTS" id="PR00297">
    <property type="entry name" value="CHAPERONIN10"/>
</dbReference>
<evidence type="ECO:0000313" key="7">
    <source>
        <dbReference type="Proteomes" id="UP000007881"/>
    </source>
</evidence>
<dbReference type="Proteomes" id="UP000007881">
    <property type="component" value="Chromosome"/>
</dbReference>
<name>I0IFV4_PHYMF</name>
<dbReference type="eggNOG" id="COG0234">
    <property type="taxonomic scope" value="Bacteria"/>
</dbReference>
<comment type="similarity">
    <text evidence="1 3 4">Belongs to the GroES chaperonin family.</text>
</comment>
<comment type="subcellular location">
    <subcellularLocation>
        <location evidence="3">Cytoplasm</location>
    </subcellularLocation>
</comment>
<dbReference type="EMBL" id="AP012338">
    <property type="protein sequence ID" value="BAM04142.1"/>
    <property type="molecule type" value="Genomic_DNA"/>
</dbReference>
<protein>
    <recommendedName>
        <fullName evidence="3">Co-chaperonin GroES</fullName>
    </recommendedName>
    <alternativeName>
        <fullName evidence="3">10 kDa chaperonin</fullName>
    </alternativeName>
    <alternativeName>
        <fullName evidence="3">Chaperonin-10</fullName>
        <shortName evidence="3">Cpn10</shortName>
    </alternativeName>
</protein>
<dbReference type="OrthoDB" id="9806791at2"/>
<dbReference type="FunFam" id="2.30.33.40:FF:000001">
    <property type="entry name" value="10 kDa chaperonin"/>
    <property type="match status" value="1"/>
</dbReference>
<dbReference type="HOGENOM" id="CLU_132825_1_0_0"/>
<evidence type="ECO:0000256" key="2">
    <source>
        <dbReference type="ARBA" id="ARBA00023186"/>
    </source>
</evidence>
<comment type="subunit">
    <text evidence="3">Heptamer of 7 subunits arranged in a ring. Interacts with the chaperonin GroEL.</text>
</comment>
<evidence type="ECO:0000256" key="4">
    <source>
        <dbReference type="RuleBase" id="RU000535"/>
    </source>
</evidence>
<dbReference type="InterPro" id="IPR018369">
    <property type="entry name" value="Chaprnonin_Cpn10_CS"/>
</dbReference>
<dbReference type="InterPro" id="IPR011032">
    <property type="entry name" value="GroES-like_sf"/>
</dbReference>
<dbReference type="PROSITE" id="PS00681">
    <property type="entry name" value="CHAPERONINS_CPN10"/>
    <property type="match status" value="1"/>
</dbReference>
<organism evidence="6 7">
    <name type="scientific">Phycisphaera mikurensis (strain NBRC 102666 / KCTC 22515 / FYK2301M01)</name>
    <dbReference type="NCBI Taxonomy" id="1142394"/>
    <lineage>
        <taxon>Bacteria</taxon>
        <taxon>Pseudomonadati</taxon>
        <taxon>Planctomycetota</taxon>
        <taxon>Phycisphaerae</taxon>
        <taxon>Phycisphaerales</taxon>
        <taxon>Phycisphaeraceae</taxon>
        <taxon>Phycisphaera</taxon>
    </lineage>
</organism>
<dbReference type="GO" id="GO:0046872">
    <property type="term" value="F:metal ion binding"/>
    <property type="evidence" value="ECO:0007669"/>
    <property type="project" value="TreeGrafter"/>
</dbReference>
<dbReference type="RefSeq" id="WP_014437360.1">
    <property type="nucleotide sequence ID" value="NC_017080.1"/>
</dbReference>
<evidence type="ECO:0000256" key="3">
    <source>
        <dbReference type="HAMAP-Rule" id="MF_00580"/>
    </source>
</evidence>
<dbReference type="PANTHER" id="PTHR10772:SF58">
    <property type="entry name" value="CO-CHAPERONIN GROES"/>
    <property type="match status" value="1"/>
</dbReference>
<gene>
    <name evidence="3 6" type="primary">groS</name>
    <name evidence="3 6" type="synonym">groES</name>
    <name evidence="6" type="ordered locus">PSMK_19830</name>
</gene>
<dbReference type="InterPro" id="IPR037124">
    <property type="entry name" value="Chaperonin_GroES_sf"/>
</dbReference>
<reference evidence="6 7" key="1">
    <citation type="submission" date="2012-02" db="EMBL/GenBank/DDBJ databases">
        <title>Complete genome sequence of Phycisphaera mikurensis NBRC 102666.</title>
        <authorList>
            <person name="Ankai A."/>
            <person name="Hosoyama A."/>
            <person name="Terui Y."/>
            <person name="Sekine M."/>
            <person name="Fukai R."/>
            <person name="Kato Y."/>
            <person name="Nakamura S."/>
            <person name="Yamada-Narita S."/>
            <person name="Kawakoshi A."/>
            <person name="Fukunaga Y."/>
            <person name="Yamazaki S."/>
            <person name="Fujita N."/>
        </authorList>
    </citation>
    <scope>NUCLEOTIDE SEQUENCE [LARGE SCALE GENOMIC DNA]</scope>
    <source>
        <strain evidence="7">NBRC 102666 / KCTC 22515 / FYK2301M01</strain>
    </source>
</reference>
<sequence>MAKKAPTKTKSTTLNPLDDRVIVQPQEAEERTASGIYLPEGAKEKPQTGTILSAGPGKRDDDGKRIAMNVKKGDTVLYGKYSGTEIEIDGDKLMIMRESELLGVYE</sequence>
<dbReference type="GO" id="GO:0051082">
    <property type="term" value="F:unfolded protein binding"/>
    <property type="evidence" value="ECO:0007669"/>
    <property type="project" value="TreeGrafter"/>
</dbReference>
<evidence type="ECO:0000313" key="6">
    <source>
        <dbReference type="EMBL" id="BAM04142.1"/>
    </source>
</evidence>
<evidence type="ECO:0000256" key="5">
    <source>
        <dbReference type="SAM" id="MobiDB-lite"/>
    </source>
</evidence>
<dbReference type="SUPFAM" id="SSF50129">
    <property type="entry name" value="GroES-like"/>
    <property type="match status" value="1"/>
</dbReference>
<dbReference type="GO" id="GO:0005524">
    <property type="term" value="F:ATP binding"/>
    <property type="evidence" value="ECO:0007669"/>
    <property type="project" value="InterPro"/>
</dbReference>
<dbReference type="PANTHER" id="PTHR10772">
    <property type="entry name" value="10 KDA HEAT SHOCK PROTEIN"/>
    <property type="match status" value="1"/>
</dbReference>
<keyword evidence="7" id="KW-1185">Reference proteome</keyword>
<dbReference type="AlphaFoldDB" id="I0IFV4"/>
<dbReference type="CDD" id="cd00320">
    <property type="entry name" value="cpn10"/>
    <property type="match status" value="1"/>
</dbReference>
<dbReference type="NCBIfam" id="NF001533">
    <property type="entry name" value="PRK00364.2-4"/>
    <property type="match status" value="1"/>
</dbReference>
<dbReference type="KEGG" id="phm:PSMK_19830"/>
<evidence type="ECO:0000256" key="1">
    <source>
        <dbReference type="ARBA" id="ARBA00006975"/>
    </source>
</evidence>
<proteinExistence type="inferred from homology"/>
<keyword evidence="2 3" id="KW-0143">Chaperone</keyword>
<dbReference type="InterPro" id="IPR020818">
    <property type="entry name" value="Chaperonin_GroES"/>
</dbReference>
<dbReference type="Gene3D" id="2.30.33.40">
    <property type="entry name" value="GroES chaperonin"/>
    <property type="match status" value="1"/>
</dbReference>
<dbReference type="NCBIfam" id="NF001531">
    <property type="entry name" value="PRK00364.2-2"/>
    <property type="match status" value="1"/>
</dbReference>
<dbReference type="Pfam" id="PF00166">
    <property type="entry name" value="Cpn10"/>
    <property type="match status" value="1"/>
</dbReference>
<accession>I0IFV4</accession>
<keyword evidence="3" id="KW-0963">Cytoplasm</keyword>